<gene>
    <name evidence="2" type="ORF">RQP53_23895</name>
</gene>
<feature type="transmembrane region" description="Helical" evidence="1">
    <location>
        <begin position="62"/>
        <end position="86"/>
    </location>
</feature>
<proteinExistence type="predicted"/>
<reference evidence="2" key="1">
    <citation type="submission" date="2023-09" db="EMBL/GenBank/DDBJ databases">
        <title>Paucibacter sp. APW11 Genome sequencing and assembly.</title>
        <authorList>
            <person name="Kim I."/>
        </authorList>
    </citation>
    <scope>NUCLEOTIDE SEQUENCE</scope>
    <source>
        <strain evidence="2">APW11</strain>
    </source>
</reference>
<evidence type="ECO:0000256" key="1">
    <source>
        <dbReference type="SAM" id="Phobius"/>
    </source>
</evidence>
<dbReference type="Proteomes" id="UP001246372">
    <property type="component" value="Unassembled WGS sequence"/>
</dbReference>
<dbReference type="EMBL" id="JAVXZY010000014">
    <property type="protein sequence ID" value="MDT9002345.1"/>
    <property type="molecule type" value="Genomic_DNA"/>
</dbReference>
<keyword evidence="3" id="KW-1185">Reference proteome</keyword>
<keyword evidence="1" id="KW-0472">Membrane</keyword>
<comment type="caution">
    <text evidence="2">The sequence shown here is derived from an EMBL/GenBank/DDBJ whole genome shotgun (WGS) entry which is preliminary data.</text>
</comment>
<keyword evidence="1" id="KW-1133">Transmembrane helix</keyword>
<evidence type="ECO:0000313" key="3">
    <source>
        <dbReference type="Proteomes" id="UP001246372"/>
    </source>
</evidence>
<accession>A0ABU3PIS4</accession>
<protein>
    <submittedName>
        <fullName evidence="2">Uncharacterized protein</fullName>
    </submittedName>
</protein>
<evidence type="ECO:0000313" key="2">
    <source>
        <dbReference type="EMBL" id="MDT9002345.1"/>
    </source>
</evidence>
<dbReference type="RefSeq" id="WP_315653238.1">
    <property type="nucleotide sequence ID" value="NZ_JAVXZY010000014.1"/>
</dbReference>
<organism evidence="2 3">
    <name type="scientific">Roseateles aquae</name>
    <dbReference type="NCBI Taxonomy" id="3077235"/>
    <lineage>
        <taxon>Bacteria</taxon>
        <taxon>Pseudomonadati</taxon>
        <taxon>Pseudomonadota</taxon>
        <taxon>Betaproteobacteria</taxon>
        <taxon>Burkholderiales</taxon>
        <taxon>Sphaerotilaceae</taxon>
        <taxon>Roseateles</taxon>
    </lineage>
</organism>
<name>A0ABU3PIS4_9BURK</name>
<keyword evidence="1" id="KW-0812">Transmembrane</keyword>
<sequence>MPAQDLAAPGAATAAAASIQRDALVVADLARHLKRSEPLRLLGHVGVALAVLVLMRDSAPPGWLALWALLLLSHAAFNGWAAWRVWSRPTRTENAPRRLRAVLRMEAVNGLLWMAAELIILPSSDYTHRGLLKSTLKCNTASTERRPPSVS</sequence>